<organism evidence="2 3">
    <name type="scientific">Ulvibacterium marinum</name>
    <dbReference type="NCBI Taxonomy" id="2419782"/>
    <lineage>
        <taxon>Bacteria</taxon>
        <taxon>Pseudomonadati</taxon>
        <taxon>Bacteroidota</taxon>
        <taxon>Flavobacteriia</taxon>
        <taxon>Flavobacteriales</taxon>
        <taxon>Flavobacteriaceae</taxon>
        <taxon>Ulvibacterium</taxon>
    </lineage>
</organism>
<feature type="transmembrane region" description="Helical" evidence="1">
    <location>
        <begin position="6"/>
        <end position="24"/>
    </location>
</feature>
<comment type="caution">
    <text evidence="2">The sequence shown here is derived from an EMBL/GenBank/DDBJ whole genome shotgun (WGS) entry which is preliminary data.</text>
</comment>
<keyword evidence="3" id="KW-1185">Reference proteome</keyword>
<sequence>MWKYKNLGLVIVITVIGYNVYDYFKVKKSIRKDGIEECSKKIRVTNPEIDKKIADKYCECAFDNLGENYKNSNVGAEKILENEKSIMQDCLNKAKQ</sequence>
<protein>
    <submittedName>
        <fullName evidence="2">Uncharacterized protein</fullName>
    </submittedName>
</protein>
<keyword evidence="1" id="KW-0472">Membrane</keyword>
<dbReference type="RefSeq" id="WP_120711216.1">
    <property type="nucleotide sequence ID" value="NZ_RBCJ01000002.1"/>
</dbReference>
<dbReference type="OrthoDB" id="1444341at2"/>
<evidence type="ECO:0000256" key="1">
    <source>
        <dbReference type="SAM" id="Phobius"/>
    </source>
</evidence>
<evidence type="ECO:0000313" key="2">
    <source>
        <dbReference type="EMBL" id="RKN81060.1"/>
    </source>
</evidence>
<name>A0A3B0C7F6_9FLAO</name>
<gene>
    <name evidence="2" type="ORF">D7Z94_08915</name>
</gene>
<evidence type="ECO:0000313" key="3">
    <source>
        <dbReference type="Proteomes" id="UP000276603"/>
    </source>
</evidence>
<keyword evidence="1" id="KW-1133">Transmembrane helix</keyword>
<dbReference type="AlphaFoldDB" id="A0A3B0C7F6"/>
<dbReference type="EMBL" id="RBCJ01000002">
    <property type="protein sequence ID" value="RKN81060.1"/>
    <property type="molecule type" value="Genomic_DNA"/>
</dbReference>
<dbReference type="Proteomes" id="UP000276603">
    <property type="component" value="Unassembled WGS sequence"/>
</dbReference>
<accession>A0A3B0C7F6</accession>
<reference evidence="2 3" key="1">
    <citation type="submission" date="2018-10" db="EMBL/GenBank/DDBJ databases">
        <title>Ulvibacterium marinum gen. nov., sp. nov., a novel marine bacterium of the family Flavobacteriaceae, isolated from a culture of the green alga Ulva prolifera.</title>
        <authorList>
            <person name="Zhang Z."/>
        </authorList>
    </citation>
    <scope>NUCLEOTIDE SEQUENCE [LARGE SCALE GENOMIC DNA]</scope>
    <source>
        <strain evidence="2 3">CCMM003</strain>
    </source>
</reference>
<keyword evidence="1" id="KW-0812">Transmembrane</keyword>
<proteinExistence type="predicted"/>